<keyword evidence="6 13" id="KW-1133">Transmembrane helix</keyword>
<keyword evidence="16" id="KW-1185">Reference proteome</keyword>
<evidence type="ECO:0000256" key="3">
    <source>
        <dbReference type="ARBA" id="ARBA00022606"/>
    </source>
</evidence>
<dbReference type="Proteomes" id="UP000261520">
    <property type="component" value="Unplaced"/>
</dbReference>
<evidence type="ECO:0000256" key="8">
    <source>
        <dbReference type="ARBA" id="ARBA00023136"/>
    </source>
</evidence>
<evidence type="ECO:0000256" key="4">
    <source>
        <dbReference type="ARBA" id="ARBA00022692"/>
    </source>
</evidence>
<keyword evidence="10" id="KW-0675">Receptor</keyword>
<dbReference type="InterPro" id="IPR017452">
    <property type="entry name" value="GPCR_Rhodpsn_7TM"/>
</dbReference>
<feature type="transmembrane region" description="Helical" evidence="13">
    <location>
        <begin position="250"/>
        <end position="269"/>
    </location>
</feature>
<dbReference type="GO" id="GO:0004930">
    <property type="term" value="F:G protein-coupled receptor activity"/>
    <property type="evidence" value="ECO:0007669"/>
    <property type="project" value="UniProtKB-KW"/>
</dbReference>
<dbReference type="SMART" id="SM01381">
    <property type="entry name" value="7TM_GPCR_Srsx"/>
    <property type="match status" value="1"/>
</dbReference>
<keyword evidence="3" id="KW-0716">Sensory transduction</keyword>
<evidence type="ECO:0000313" key="15">
    <source>
        <dbReference type="Ensembl" id="ENSPMGP00000000479.1"/>
    </source>
</evidence>
<feature type="transmembrane region" description="Helical" evidence="13">
    <location>
        <begin position="205"/>
        <end position="230"/>
    </location>
</feature>
<evidence type="ECO:0000256" key="9">
    <source>
        <dbReference type="ARBA" id="ARBA00023157"/>
    </source>
</evidence>
<evidence type="ECO:0000256" key="2">
    <source>
        <dbReference type="ARBA" id="ARBA00022475"/>
    </source>
</evidence>
<evidence type="ECO:0000256" key="11">
    <source>
        <dbReference type="ARBA" id="ARBA00023180"/>
    </source>
</evidence>
<dbReference type="GO" id="GO:0005886">
    <property type="term" value="C:plasma membrane"/>
    <property type="evidence" value="ECO:0007669"/>
    <property type="project" value="UniProtKB-SubCell"/>
</dbReference>
<proteinExistence type="predicted"/>
<dbReference type="PRINTS" id="PR00237">
    <property type="entry name" value="GPCRRHODOPSN"/>
</dbReference>
<dbReference type="GO" id="GO:0004984">
    <property type="term" value="F:olfactory receptor activity"/>
    <property type="evidence" value="ECO:0007669"/>
    <property type="project" value="InterPro"/>
</dbReference>
<dbReference type="Pfam" id="PF13853">
    <property type="entry name" value="7tm_4"/>
    <property type="match status" value="1"/>
</dbReference>
<dbReference type="SUPFAM" id="SSF81321">
    <property type="entry name" value="Family A G protein-coupled receptor-like"/>
    <property type="match status" value="1"/>
</dbReference>
<keyword evidence="11" id="KW-0325">Glycoprotein</keyword>
<feature type="transmembrane region" description="Helical" evidence="13">
    <location>
        <begin position="31"/>
        <end position="57"/>
    </location>
</feature>
<organism evidence="15 16">
    <name type="scientific">Periophthalmus magnuspinnatus</name>
    <dbReference type="NCBI Taxonomy" id="409849"/>
    <lineage>
        <taxon>Eukaryota</taxon>
        <taxon>Metazoa</taxon>
        <taxon>Chordata</taxon>
        <taxon>Craniata</taxon>
        <taxon>Vertebrata</taxon>
        <taxon>Euteleostomi</taxon>
        <taxon>Actinopterygii</taxon>
        <taxon>Neopterygii</taxon>
        <taxon>Teleostei</taxon>
        <taxon>Neoteleostei</taxon>
        <taxon>Acanthomorphata</taxon>
        <taxon>Gobiaria</taxon>
        <taxon>Gobiiformes</taxon>
        <taxon>Gobioidei</taxon>
        <taxon>Gobiidae</taxon>
        <taxon>Oxudercinae</taxon>
        <taxon>Periophthalmus</taxon>
    </lineage>
</organism>
<name>A0A3B3Z7G8_9GOBI</name>
<keyword evidence="9" id="KW-1015">Disulfide bond</keyword>
<evidence type="ECO:0000259" key="14">
    <source>
        <dbReference type="PROSITE" id="PS50262"/>
    </source>
</evidence>
<evidence type="ECO:0000256" key="6">
    <source>
        <dbReference type="ARBA" id="ARBA00022989"/>
    </source>
</evidence>
<evidence type="ECO:0000256" key="13">
    <source>
        <dbReference type="SAM" id="Phobius"/>
    </source>
</evidence>
<keyword evidence="8 13" id="KW-0472">Membrane</keyword>
<dbReference type="InterPro" id="IPR050402">
    <property type="entry name" value="OR51/52/56-like"/>
</dbReference>
<keyword evidence="7" id="KW-0297">G-protein coupled receptor</keyword>
<evidence type="ECO:0000313" key="16">
    <source>
        <dbReference type="Proteomes" id="UP000261520"/>
    </source>
</evidence>
<dbReference type="Ensembl" id="ENSPMGT00000000502.1">
    <property type="protein sequence ID" value="ENSPMGP00000000479.1"/>
    <property type="gene ID" value="ENSPMGG00000000452.1"/>
</dbReference>
<evidence type="ECO:0000256" key="10">
    <source>
        <dbReference type="ARBA" id="ARBA00023170"/>
    </source>
</evidence>
<evidence type="ECO:0000256" key="12">
    <source>
        <dbReference type="ARBA" id="ARBA00023224"/>
    </source>
</evidence>
<sequence>SYALNAITNSSFVRPALFYISGFYNFAHGRYYYIFLCFVYIMTVFGNVVLLLIILLVRSLHTPKYMIVFNLALTDLCGSTALIPKLLDTFLFENRYISYEACLSYMFFVLFFGSMQSWTLAVMAFDRFIAICFPLHYHNVVTKPAVSGMLLFVWLLPFIVMGTVVGLVSQLSFCNSLVVQSFYCDHAPVYRLACSSTVVNQGLALFGGAIIFLVPMALIGCSYLSIAFALKRNANGGERFKALKTCTSHLMLVAIFFIPLTTTNIVIYFPNFHPNTRMINSTLTHTVPSLLNPFIYSLKTEEVLTVIQKICKKFKPWRKK</sequence>
<feature type="domain" description="G-protein coupled receptors family 1 profile" evidence="14">
    <location>
        <begin position="46"/>
        <end position="296"/>
    </location>
</feature>
<keyword evidence="12" id="KW-0807">Transducer</keyword>
<dbReference type="InterPro" id="IPR000276">
    <property type="entry name" value="GPCR_Rhodpsn"/>
</dbReference>
<keyword evidence="4 13" id="KW-0812">Transmembrane</keyword>
<dbReference type="PANTHER" id="PTHR26450:SF87">
    <property type="entry name" value="OLFACTORY RECEPTOR 51F2"/>
    <property type="match status" value="1"/>
</dbReference>
<dbReference type="InterPro" id="IPR000725">
    <property type="entry name" value="Olfact_rcpt"/>
</dbReference>
<feature type="transmembrane region" description="Helical" evidence="13">
    <location>
        <begin position="64"/>
        <end position="83"/>
    </location>
</feature>
<protein>
    <recommendedName>
        <fullName evidence="14">G-protein coupled receptors family 1 profile domain-containing protein</fullName>
    </recommendedName>
</protein>
<feature type="transmembrane region" description="Helical" evidence="13">
    <location>
        <begin position="146"/>
        <end position="168"/>
    </location>
</feature>
<evidence type="ECO:0000256" key="1">
    <source>
        <dbReference type="ARBA" id="ARBA00004651"/>
    </source>
</evidence>
<dbReference type="PRINTS" id="PR00245">
    <property type="entry name" value="OLFACTORYR"/>
</dbReference>
<dbReference type="PANTHER" id="PTHR26450">
    <property type="entry name" value="OLFACTORY RECEPTOR 56B1-RELATED"/>
    <property type="match status" value="1"/>
</dbReference>
<dbReference type="FunFam" id="1.20.1070.10:FF:000024">
    <property type="entry name" value="Olfactory receptor"/>
    <property type="match status" value="1"/>
</dbReference>
<feature type="transmembrane region" description="Helical" evidence="13">
    <location>
        <begin position="103"/>
        <end position="125"/>
    </location>
</feature>
<dbReference type="AlphaFoldDB" id="A0A3B3Z7G8"/>
<evidence type="ECO:0000256" key="7">
    <source>
        <dbReference type="ARBA" id="ARBA00023040"/>
    </source>
</evidence>
<keyword evidence="2" id="KW-1003">Cell membrane</keyword>
<reference evidence="15" key="1">
    <citation type="submission" date="2025-08" db="UniProtKB">
        <authorList>
            <consortium name="Ensembl"/>
        </authorList>
    </citation>
    <scope>IDENTIFICATION</scope>
</reference>
<dbReference type="STRING" id="409849.ENSPMGP00000000479"/>
<accession>A0A3B3Z7G8</accession>
<keyword evidence="5" id="KW-0552">Olfaction</keyword>
<evidence type="ECO:0000256" key="5">
    <source>
        <dbReference type="ARBA" id="ARBA00022725"/>
    </source>
</evidence>
<comment type="subcellular location">
    <subcellularLocation>
        <location evidence="1">Cell membrane</location>
        <topology evidence="1">Multi-pass membrane protein</topology>
    </subcellularLocation>
</comment>
<reference evidence="15" key="2">
    <citation type="submission" date="2025-09" db="UniProtKB">
        <authorList>
            <consortium name="Ensembl"/>
        </authorList>
    </citation>
    <scope>IDENTIFICATION</scope>
</reference>
<dbReference type="Gene3D" id="1.20.1070.10">
    <property type="entry name" value="Rhodopsin 7-helix transmembrane proteins"/>
    <property type="match status" value="1"/>
</dbReference>
<dbReference type="PROSITE" id="PS50262">
    <property type="entry name" value="G_PROTEIN_RECEP_F1_2"/>
    <property type="match status" value="1"/>
</dbReference>